<comment type="caution">
    <text evidence="1">The sequence shown here is derived from an EMBL/GenBank/DDBJ whole genome shotgun (WGS) entry which is preliminary data.</text>
</comment>
<gene>
    <name evidence="1" type="ORF">F5148DRAFT_973242</name>
</gene>
<dbReference type="Proteomes" id="UP001207468">
    <property type="component" value="Unassembled WGS sequence"/>
</dbReference>
<protein>
    <submittedName>
        <fullName evidence="1">Uncharacterized protein</fullName>
    </submittedName>
</protein>
<keyword evidence="2" id="KW-1185">Reference proteome</keyword>
<evidence type="ECO:0000313" key="2">
    <source>
        <dbReference type="Proteomes" id="UP001207468"/>
    </source>
</evidence>
<organism evidence="1 2">
    <name type="scientific">Russula earlei</name>
    <dbReference type="NCBI Taxonomy" id="71964"/>
    <lineage>
        <taxon>Eukaryota</taxon>
        <taxon>Fungi</taxon>
        <taxon>Dikarya</taxon>
        <taxon>Basidiomycota</taxon>
        <taxon>Agaricomycotina</taxon>
        <taxon>Agaricomycetes</taxon>
        <taxon>Russulales</taxon>
        <taxon>Russulaceae</taxon>
        <taxon>Russula</taxon>
    </lineage>
</organism>
<proteinExistence type="predicted"/>
<evidence type="ECO:0000313" key="1">
    <source>
        <dbReference type="EMBL" id="KAI9512653.1"/>
    </source>
</evidence>
<reference evidence="1" key="1">
    <citation type="submission" date="2021-03" db="EMBL/GenBank/DDBJ databases">
        <title>Evolutionary priming and transition to the ectomycorrhizal habit in an iconic lineage of mushroom-forming fungi: is preadaptation a requirement?</title>
        <authorList>
            <consortium name="DOE Joint Genome Institute"/>
            <person name="Looney B.P."/>
            <person name="Miyauchi S."/>
            <person name="Morin E."/>
            <person name="Drula E."/>
            <person name="Courty P.E."/>
            <person name="Chicoki N."/>
            <person name="Fauchery L."/>
            <person name="Kohler A."/>
            <person name="Kuo A."/>
            <person name="LaButti K."/>
            <person name="Pangilinan J."/>
            <person name="Lipzen A."/>
            <person name="Riley R."/>
            <person name="Andreopoulos W."/>
            <person name="He G."/>
            <person name="Johnson J."/>
            <person name="Barry K.W."/>
            <person name="Grigoriev I.V."/>
            <person name="Nagy L."/>
            <person name="Hibbett D."/>
            <person name="Henrissat B."/>
            <person name="Matheny P.B."/>
            <person name="Labbe J."/>
            <person name="Martin A.F."/>
        </authorList>
    </citation>
    <scope>NUCLEOTIDE SEQUENCE</scope>
    <source>
        <strain evidence="1">BPL698</strain>
    </source>
</reference>
<accession>A0ACC0ULY6</accession>
<name>A0ACC0ULY6_9AGAM</name>
<dbReference type="EMBL" id="JAGFNK010000007">
    <property type="protein sequence ID" value="KAI9512653.1"/>
    <property type="molecule type" value="Genomic_DNA"/>
</dbReference>
<sequence>MFFSMFVLLSGVITLVNAHFELAYPPPRGPFDDNNEVNFCDNYVHAAANRSEFPLSGGFVTLASEHVSWSLGILLSTVQDPTSFDNFTTSSGQQQLARNYASATGVGSFCIPLDLSNTGISGVGDGANVTIQFLYNGGDGSLYQCADLTLSNNFTIPSNITCSNSSTTNTASSSSPSSTSSGKNVANRIAAPGFAGVLGFLATLVVV</sequence>